<name>A0A0U1TYF7_ISOMC</name>
<organism evidence="1">
    <name type="scientific">Isometrus maculatus</name>
    <name type="common">Lesser brown scorpion</name>
    <name type="synonym">Scorpio maculatus</name>
    <dbReference type="NCBI Taxonomy" id="497827"/>
    <lineage>
        <taxon>Eukaryota</taxon>
        <taxon>Metazoa</taxon>
        <taxon>Ecdysozoa</taxon>
        <taxon>Arthropoda</taxon>
        <taxon>Chelicerata</taxon>
        <taxon>Arachnida</taxon>
        <taxon>Scorpiones</taxon>
        <taxon>Buthida</taxon>
        <taxon>Buthoidea</taxon>
        <taxon>Buthidae</taxon>
        <taxon>Isometrus</taxon>
    </lineage>
</organism>
<dbReference type="EMBL" id="EU252354">
    <property type="protein sequence ID" value="ACD11925.1"/>
    <property type="molecule type" value="mRNA"/>
</dbReference>
<evidence type="ECO:0000313" key="1">
    <source>
        <dbReference type="EMBL" id="ACD11925.1"/>
    </source>
</evidence>
<protein>
    <submittedName>
        <fullName evidence="1">Uncharacterized protein</fullName>
    </submittedName>
</protein>
<sequence length="41" mass="4816">MMDGTHRLVKKSFLSAISNVRPFFPWNSKINLLGKSKKKFY</sequence>
<proteinExistence type="evidence at transcript level"/>
<accession>A0A0U1TYF7</accession>
<reference evidence="1" key="1">
    <citation type="submission" date="2007-10" db="EMBL/GenBank/DDBJ databases">
        <title>Classification and functional annotation of ESTs from venom glands of Isometrus maculatus.</title>
        <authorList>
            <person name="Li W."/>
            <person name="Ma Y."/>
            <person name="Zhao R."/>
            <person name="Cao Z."/>
        </authorList>
    </citation>
    <scope>NUCLEOTIDE SEQUENCE</scope>
    <source>
        <tissue evidence="1">Venom gland</tissue>
    </source>
</reference>
<dbReference type="AlphaFoldDB" id="A0A0U1TYF7"/>